<evidence type="ECO:0000313" key="1">
    <source>
        <dbReference type="EMBL" id="KRY87472.1"/>
    </source>
</evidence>
<keyword evidence="2" id="KW-1185">Reference proteome</keyword>
<protein>
    <submittedName>
        <fullName evidence="1">Uncharacterized protein</fullName>
    </submittedName>
</protein>
<reference evidence="1 2" key="1">
    <citation type="submission" date="2015-01" db="EMBL/GenBank/DDBJ databases">
        <title>Evolution of Trichinella species and genotypes.</title>
        <authorList>
            <person name="Korhonen P.K."/>
            <person name="Edoardo P."/>
            <person name="Giuseppe L.R."/>
            <person name="Gasser R.B."/>
        </authorList>
    </citation>
    <scope>NUCLEOTIDE SEQUENCE [LARGE SCALE GENOMIC DNA]</scope>
    <source>
        <strain evidence="1">ISS470</strain>
    </source>
</reference>
<gene>
    <name evidence="1" type="ORF">T4D_14392</name>
</gene>
<dbReference type="EMBL" id="JYDT01000055">
    <property type="protein sequence ID" value="KRY87472.1"/>
    <property type="molecule type" value="Genomic_DNA"/>
</dbReference>
<name>A0A0V1FN76_TRIPS</name>
<organism evidence="1 2">
    <name type="scientific">Trichinella pseudospiralis</name>
    <name type="common">Parasitic roundworm</name>
    <dbReference type="NCBI Taxonomy" id="6337"/>
    <lineage>
        <taxon>Eukaryota</taxon>
        <taxon>Metazoa</taxon>
        <taxon>Ecdysozoa</taxon>
        <taxon>Nematoda</taxon>
        <taxon>Enoplea</taxon>
        <taxon>Dorylaimia</taxon>
        <taxon>Trichinellida</taxon>
        <taxon>Trichinellidae</taxon>
        <taxon>Trichinella</taxon>
    </lineage>
</organism>
<proteinExistence type="predicted"/>
<evidence type="ECO:0000313" key="2">
    <source>
        <dbReference type="Proteomes" id="UP000054995"/>
    </source>
</evidence>
<accession>A0A0V1FN76</accession>
<sequence length="106" mass="12615">MIKHRYGDRYLHNEALEIIFRRLELSQALLLIGHFIFDCRFVYYSLKNKPECSNIFAVHCWHQLTHNKGTNGKQLFIPLWYNLEYTIYVPGLHGCQQSDVGIHSKY</sequence>
<comment type="caution">
    <text evidence="1">The sequence shown here is derived from an EMBL/GenBank/DDBJ whole genome shotgun (WGS) entry which is preliminary data.</text>
</comment>
<dbReference type="Proteomes" id="UP000054995">
    <property type="component" value="Unassembled WGS sequence"/>
</dbReference>
<dbReference type="AlphaFoldDB" id="A0A0V1FN76"/>